<evidence type="ECO:0000313" key="3">
    <source>
        <dbReference type="EMBL" id="OIM20811.1"/>
    </source>
</evidence>
<dbReference type="Proteomes" id="UP000294726">
    <property type="component" value="Chromosome"/>
</dbReference>
<reference evidence="4 6" key="2">
    <citation type="submission" date="2018-08" db="EMBL/GenBank/DDBJ databases">
        <authorList>
            <person name="Lorentzen P. G. S. M."/>
        </authorList>
    </citation>
    <scope>NUCLEOTIDE SEQUENCE [LARGE SCALE GENOMIC DNA]</scope>
    <source>
        <strain evidence="4 6">CRBO_1381</strain>
    </source>
</reference>
<evidence type="ECO:0000256" key="1">
    <source>
        <dbReference type="SAM" id="Phobius"/>
    </source>
</evidence>
<evidence type="ECO:0000313" key="2">
    <source>
        <dbReference type="EMBL" id="MDV7714522.1"/>
    </source>
</evidence>
<keyword evidence="1" id="KW-0812">Transmembrane</keyword>
<dbReference type="AlphaFoldDB" id="A0A6H3GVT8"/>
<evidence type="ECO:0000313" key="5">
    <source>
        <dbReference type="Proteomes" id="UP000181728"/>
    </source>
</evidence>
<dbReference type="GeneID" id="75066290"/>
<dbReference type="Proteomes" id="UP001281024">
    <property type="component" value="Unassembled WGS sequence"/>
</dbReference>
<dbReference type="Proteomes" id="UP000181728">
    <property type="component" value="Unassembled WGS sequence"/>
</dbReference>
<dbReference type="EMBL" id="WERV01000001">
    <property type="protein sequence ID" value="MDV7714522.1"/>
    <property type="molecule type" value="Genomic_DNA"/>
</dbReference>
<gene>
    <name evidence="3" type="ORF">ATX59_06820</name>
    <name evidence="2" type="ORF">GA838_01830</name>
    <name evidence="4" type="ORF">OENI_1403</name>
</gene>
<dbReference type="RefSeq" id="WP_002820771.1">
    <property type="nucleotide sequence ID" value="NZ_CP014324.1"/>
</dbReference>
<feature type="transmembrane region" description="Helical" evidence="1">
    <location>
        <begin position="46"/>
        <end position="64"/>
    </location>
</feature>
<name>A0A6H3GVT8_OENOE</name>
<dbReference type="EMBL" id="LR031358">
    <property type="protein sequence ID" value="VDB98675.1"/>
    <property type="molecule type" value="Genomic_DNA"/>
</dbReference>
<dbReference type="EMBL" id="MLOK01000047">
    <property type="protein sequence ID" value="OIM20811.1"/>
    <property type="molecule type" value="Genomic_DNA"/>
</dbReference>
<evidence type="ECO:0000313" key="6">
    <source>
        <dbReference type="Proteomes" id="UP000294726"/>
    </source>
</evidence>
<reference evidence="2" key="3">
    <citation type="submission" date="2019-10" db="EMBL/GenBank/DDBJ databases">
        <title>Malate fermentation in French cider.</title>
        <authorList>
            <person name="Cousin F.J."/>
            <person name="Medina Fernandez S."/>
            <person name="Misery B."/>
            <person name="Laplace J.-M."/>
            <person name="Cretenet M."/>
        </authorList>
    </citation>
    <scope>NUCLEOTIDE SEQUENCE</scope>
    <source>
        <strain evidence="2">UCMA15129</strain>
    </source>
</reference>
<sequence>MAWQQATWVVPRKSVPRFSQGVFILIMRARLFLIKKILELAFHDKMHLAAIILLVVALATFIYTRRKDK</sequence>
<proteinExistence type="predicted"/>
<evidence type="ECO:0000313" key="4">
    <source>
        <dbReference type="EMBL" id="VDB98675.1"/>
    </source>
</evidence>
<protein>
    <submittedName>
        <fullName evidence="3">Uncharacterized protein</fullName>
    </submittedName>
</protein>
<keyword evidence="1" id="KW-1133">Transmembrane helix</keyword>
<keyword evidence="1" id="KW-0472">Membrane</keyword>
<organism evidence="3 5">
    <name type="scientific">Oenococcus oeni</name>
    <name type="common">Leuconostoc oenos</name>
    <dbReference type="NCBI Taxonomy" id="1247"/>
    <lineage>
        <taxon>Bacteria</taxon>
        <taxon>Bacillati</taxon>
        <taxon>Bacillota</taxon>
        <taxon>Bacilli</taxon>
        <taxon>Lactobacillales</taxon>
        <taxon>Lactobacillaceae</taxon>
        <taxon>Oenococcus</taxon>
    </lineage>
</organism>
<reference evidence="3 5" key="1">
    <citation type="journal article" date="2016" name="BMC Genomics">
        <title>Consensus pan-genome assembly of the specialised wine bacterium Oenococcus oeni.</title>
        <authorList>
            <person name="Sternes P.R."/>
            <person name="Borneman A.R."/>
        </authorList>
    </citation>
    <scope>NUCLEOTIDE SEQUENCE [LARGE SCALE GENOMIC DNA]</scope>
    <source>
        <strain evidence="3 5">AWRIB661</strain>
    </source>
</reference>
<accession>A0A6H3GVT8</accession>